<protein>
    <submittedName>
        <fullName evidence="1">Uncharacterized protein</fullName>
    </submittedName>
</protein>
<name>A0A8A1LG11_AJEC8</name>
<dbReference type="VEuPathDB" id="FungiDB:I7I53_08568"/>
<evidence type="ECO:0000313" key="1">
    <source>
        <dbReference type="EMBL" id="QSS52821.1"/>
    </source>
</evidence>
<evidence type="ECO:0000313" key="2">
    <source>
        <dbReference type="Proteomes" id="UP000663419"/>
    </source>
</evidence>
<accession>A0A8A1LG11</accession>
<gene>
    <name evidence="1" type="ORF">I7I53_08568</name>
</gene>
<proteinExistence type="predicted"/>
<organism evidence="1 2">
    <name type="scientific">Ajellomyces capsulatus (strain H88)</name>
    <name type="common">Darling's disease fungus</name>
    <name type="synonym">Histoplasma capsulatum</name>
    <dbReference type="NCBI Taxonomy" id="544711"/>
    <lineage>
        <taxon>Eukaryota</taxon>
        <taxon>Fungi</taxon>
        <taxon>Dikarya</taxon>
        <taxon>Ascomycota</taxon>
        <taxon>Pezizomycotina</taxon>
        <taxon>Eurotiomycetes</taxon>
        <taxon>Eurotiomycetidae</taxon>
        <taxon>Onygenales</taxon>
        <taxon>Ajellomycetaceae</taxon>
        <taxon>Histoplasma</taxon>
    </lineage>
</organism>
<dbReference type="Proteomes" id="UP000663419">
    <property type="component" value="Chromosome 2"/>
</dbReference>
<dbReference type="AlphaFoldDB" id="A0A8A1LG11"/>
<sequence>MILGGWGKCIHRQICSSFPSTLTSRPTKQQIERLTEVVLDINNAVDKQSNQFLLDFNQYTESRARYWATRSKPNEMEHCCSPILGCYPYTPAVRKYH</sequence>
<dbReference type="EMBL" id="CP069103">
    <property type="protein sequence ID" value="QSS52821.1"/>
    <property type="molecule type" value="Genomic_DNA"/>
</dbReference>
<reference evidence="1" key="1">
    <citation type="submission" date="2021-01" db="EMBL/GenBank/DDBJ databases">
        <title>Chromosome-level genome assembly of a human fungal pathogen reveals clustering of transcriptionally co-regulated genes.</title>
        <authorList>
            <person name="Voorhies M."/>
            <person name="Cohen S."/>
            <person name="Shea T.P."/>
            <person name="Petrus S."/>
            <person name="Munoz J.F."/>
            <person name="Poplawski S."/>
            <person name="Goldman W.E."/>
            <person name="Michael T."/>
            <person name="Cuomo C.A."/>
            <person name="Sil A."/>
            <person name="Beyhan S."/>
        </authorList>
    </citation>
    <scope>NUCLEOTIDE SEQUENCE</scope>
    <source>
        <strain evidence="1">H88</strain>
    </source>
</reference>